<protein>
    <recommendedName>
        <fullName evidence="3">Myb-like domain-containing protein</fullName>
    </recommendedName>
</protein>
<gene>
    <name evidence="1" type="ORF">WN944_014569</name>
</gene>
<sequence>MSRERLSRHRCNEDGTRDHILEILHRRVDEDRERLDDGRIEAAALAMEGGSSGTRHMRSQVGFVKVGGEGMGLGDGGFGEYMHNSGRGSVVVTEQIRGQLMPEELDVPRTANQCRRKWDSLLDEYKKIIVRSRTFPNSQTQTHTDFFPPNFDPELFKAIHDFVMSKDTDLMILTQIQIPILKLTSLKQFHKHN</sequence>
<organism evidence="1 2">
    <name type="scientific">Citrus x changshan-huyou</name>
    <dbReference type="NCBI Taxonomy" id="2935761"/>
    <lineage>
        <taxon>Eukaryota</taxon>
        <taxon>Viridiplantae</taxon>
        <taxon>Streptophyta</taxon>
        <taxon>Embryophyta</taxon>
        <taxon>Tracheophyta</taxon>
        <taxon>Spermatophyta</taxon>
        <taxon>Magnoliopsida</taxon>
        <taxon>eudicotyledons</taxon>
        <taxon>Gunneridae</taxon>
        <taxon>Pentapetalae</taxon>
        <taxon>rosids</taxon>
        <taxon>malvids</taxon>
        <taxon>Sapindales</taxon>
        <taxon>Rutaceae</taxon>
        <taxon>Aurantioideae</taxon>
        <taxon>Citrus</taxon>
    </lineage>
</organism>
<keyword evidence="2" id="KW-1185">Reference proteome</keyword>
<dbReference type="AlphaFoldDB" id="A0AAP0M8L6"/>
<dbReference type="EMBL" id="JBCGBO010000005">
    <property type="protein sequence ID" value="KAK9199378.1"/>
    <property type="molecule type" value="Genomic_DNA"/>
</dbReference>
<evidence type="ECO:0008006" key="3">
    <source>
        <dbReference type="Google" id="ProtNLM"/>
    </source>
</evidence>
<dbReference type="PANTHER" id="PTHR33492">
    <property type="entry name" value="OSJNBA0043A12.37 PROTEIN-RELATED"/>
    <property type="match status" value="1"/>
</dbReference>
<evidence type="ECO:0000313" key="2">
    <source>
        <dbReference type="Proteomes" id="UP001428341"/>
    </source>
</evidence>
<name>A0AAP0M8L6_9ROSI</name>
<evidence type="ECO:0000313" key="1">
    <source>
        <dbReference type="EMBL" id="KAK9199378.1"/>
    </source>
</evidence>
<proteinExistence type="predicted"/>
<comment type="caution">
    <text evidence="1">The sequence shown here is derived from an EMBL/GenBank/DDBJ whole genome shotgun (WGS) entry which is preliminary data.</text>
</comment>
<reference evidence="1 2" key="1">
    <citation type="submission" date="2024-05" db="EMBL/GenBank/DDBJ databases">
        <title>Haplotype-resolved chromosome-level genome assembly of Huyou (Citrus changshanensis).</title>
        <authorList>
            <person name="Miao C."/>
            <person name="Chen W."/>
            <person name="Wu Y."/>
            <person name="Wang L."/>
            <person name="Zhao S."/>
            <person name="Grierson D."/>
            <person name="Xu C."/>
            <person name="Chen K."/>
        </authorList>
    </citation>
    <scope>NUCLEOTIDE SEQUENCE [LARGE SCALE GENOMIC DNA]</scope>
    <source>
        <strain evidence="1">01-14</strain>
        <tissue evidence="1">Leaf</tissue>
    </source>
</reference>
<dbReference type="Proteomes" id="UP001428341">
    <property type="component" value="Unassembled WGS sequence"/>
</dbReference>
<accession>A0AAP0M8L6</accession>
<dbReference type="PANTHER" id="PTHR33492:SF4">
    <property type="entry name" value="OS02G0174300 PROTEIN"/>
    <property type="match status" value="1"/>
</dbReference>